<evidence type="ECO:0000313" key="3">
    <source>
        <dbReference type="EMBL" id="OQX08109.1"/>
    </source>
</evidence>
<name>A0A1Y1QKV1_9GAMM</name>
<dbReference type="EMBL" id="MTEJ01000186">
    <property type="protein sequence ID" value="OQX08109.1"/>
    <property type="molecule type" value="Genomic_DNA"/>
</dbReference>
<evidence type="ECO:0000259" key="2">
    <source>
        <dbReference type="Pfam" id="PF13614"/>
    </source>
</evidence>
<dbReference type="CDD" id="cd02042">
    <property type="entry name" value="ParAB_family"/>
    <property type="match status" value="1"/>
</dbReference>
<evidence type="ECO:0000256" key="1">
    <source>
        <dbReference type="ARBA" id="ARBA00060876"/>
    </source>
</evidence>
<feature type="domain" description="AAA" evidence="2">
    <location>
        <begin position="3"/>
        <end position="178"/>
    </location>
</feature>
<evidence type="ECO:0000313" key="4">
    <source>
        <dbReference type="Proteomes" id="UP000192491"/>
    </source>
</evidence>
<dbReference type="eggNOG" id="COG1192">
    <property type="taxonomic scope" value="Bacteria"/>
</dbReference>
<sequence>MTRVIAIANQKGGVGKTTTTVNLAASLAAMKRRILLVDIDPQGNATTGVGLEKHGQAVTLTDVLLGEAHAADILEELPNSSLHVLPGSPDVTTAEVKLMSRERREYHLRDALAPLLDNYDYILIDCPPSLNMLTVNALVAADGVIIPMQCEYYALEGLSALVGTIERITQTANPKLQVMGLVRTMYDPRSNLARDVSEQIHAFFRNKVYKTAIPRNIRLAEAPSHGLSVLEYDKGSRGALAYLALAAEVLRKDGSKLAHEGEQAGE</sequence>
<dbReference type="Pfam" id="PF13614">
    <property type="entry name" value="AAA_31"/>
    <property type="match status" value="1"/>
</dbReference>
<gene>
    <name evidence="3" type="ORF">BWK73_26360</name>
</gene>
<dbReference type="PANTHER" id="PTHR13696:SF52">
    <property type="entry name" value="PARA FAMILY PROTEIN CT_582"/>
    <property type="match status" value="1"/>
</dbReference>
<accession>A0A1Y1QKV1</accession>
<dbReference type="AlphaFoldDB" id="A0A1Y1QKV1"/>
<dbReference type="InterPro" id="IPR025669">
    <property type="entry name" value="AAA_dom"/>
</dbReference>
<dbReference type="PIRSF" id="PIRSF009320">
    <property type="entry name" value="Nuc_binding_HP_1000"/>
    <property type="match status" value="1"/>
</dbReference>
<dbReference type="PANTHER" id="PTHR13696">
    <property type="entry name" value="P-LOOP CONTAINING NUCLEOSIDE TRIPHOSPHATE HYDROLASE"/>
    <property type="match status" value="1"/>
</dbReference>
<dbReference type="Proteomes" id="UP000192491">
    <property type="component" value="Unassembled WGS sequence"/>
</dbReference>
<dbReference type="FunFam" id="3.40.50.300:FF:000285">
    <property type="entry name" value="Sporulation initiation inhibitor Soj"/>
    <property type="match status" value="1"/>
</dbReference>
<reference evidence="3 4" key="1">
    <citation type="submission" date="2017-01" db="EMBL/GenBank/DDBJ databases">
        <title>Novel large sulfur bacteria in the metagenomes of groundwater-fed chemosynthetic microbial mats in the Lake Huron basin.</title>
        <authorList>
            <person name="Sharrar A.M."/>
            <person name="Flood B.E."/>
            <person name="Bailey J.V."/>
            <person name="Jones D.S."/>
            <person name="Biddanda B."/>
            <person name="Ruberg S.A."/>
            <person name="Marcus D.N."/>
            <person name="Dick G.J."/>
        </authorList>
    </citation>
    <scope>NUCLEOTIDE SEQUENCE [LARGE SCALE GENOMIC DNA]</scope>
    <source>
        <strain evidence="3">A8</strain>
    </source>
</reference>
<dbReference type="STRING" id="1123401.GCA_000621325_02336"/>
<dbReference type="InterPro" id="IPR027417">
    <property type="entry name" value="P-loop_NTPase"/>
</dbReference>
<proteinExistence type="predicted"/>
<dbReference type="InterPro" id="IPR050678">
    <property type="entry name" value="DNA_Partitioning_ATPase"/>
</dbReference>
<dbReference type="Gene3D" id="3.40.50.300">
    <property type="entry name" value="P-loop containing nucleotide triphosphate hydrolases"/>
    <property type="match status" value="1"/>
</dbReference>
<organism evidence="3 4">
    <name type="scientific">Thiothrix lacustris</name>
    <dbReference type="NCBI Taxonomy" id="525917"/>
    <lineage>
        <taxon>Bacteria</taxon>
        <taxon>Pseudomonadati</taxon>
        <taxon>Pseudomonadota</taxon>
        <taxon>Gammaproteobacteria</taxon>
        <taxon>Thiotrichales</taxon>
        <taxon>Thiotrichaceae</taxon>
        <taxon>Thiothrix</taxon>
    </lineage>
</organism>
<comment type="similarity">
    <text evidence="1">To B.subtilis soj.</text>
</comment>
<dbReference type="SUPFAM" id="SSF52540">
    <property type="entry name" value="P-loop containing nucleoside triphosphate hydrolases"/>
    <property type="match status" value="1"/>
</dbReference>
<comment type="caution">
    <text evidence="3">The sequence shown here is derived from an EMBL/GenBank/DDBJ whole genome shotgun (WGS) entry which is preliminary data.</text>
</comment>
<protein>
    <submittedName>
        <fullName evidence="3">Chromosome partitioning protein</fullName>
    </submittedName>
</protein>